<dbReference type="SMART" id="SM00420">
    <property type="entry name" value="HTH_DEOR"/>
    <property type="match status" value="1"/>
</dbReference>
<keyword evidence="2" id="KW-0238">DNA-binding</keyword>
<name>A0A9D1FCQ5_9FIRM</name>
<evidence type="ECO:0000256" key="1">
    <source>
        <dbReference type="ARBA" id="ARBA00023015"/>
    </source>
</evidence>
<accession>A0A9D1FCQ5</accession>
<reference evidence="5" key="2">
    <citation type="journal article" date="2021" name="PeerJ">
        <title>Extensive microbial diversity within the chicken gut microbiome revealed by metagenomics and culture.</title>
        <authorList>
            <person name="Gilroy R."/>
            <person name="Ravi A."/>
            <person name="Getino M."/>
            <person name="Pursley I."/>
            <person name="Horton D.L."/>
            <person name="Alikhan N.F."/>
            <person name="Baker D."/>
            <person name="Gharbi K."/>
            <person name="Hall N."/>
            <person name="Watson M."/>
            <person name="Adriaenssens E.M."/>
            <person name="Foster-Nyarko E."/>
            <person name="Jarju S."/>
            <person name="Secka A."/>
            <person name="Antonio M."/>
            <person name="Oren A."/>
            <person name="Chaudhuri R.R."/>
            <person name="La Ragione R."/>
            <person name="Hildebrand F."/>
            <person name="Pallen M.J."/>
        </authorList>
    </citation>
    <scope>NUCLEOTIDE SEQUENCE</scope>
    <source>
        <strain evidence="5">ChiHjej10B9-9673</strain>
    </source>
</reference>
<dbReference type="InterPro" id="IPR001034">
    <property type="entry name" value="DeoR_HTH"/>
</dbReference>
<dbReference type="Gene3D" id="1.10.10.10">
    <property type="entry name" value="Winged helix-like DNA-binding domain superfamily/Winged helix DNA-binding domain"/>
    <property type="match status" value="1"/>
</dbReference>
<evidence type="ECO:0000256" key="3">
    <source>
        <dbReference type="ARBA" id="ARBA00023163"/>
    </source>
</evidence>
<dbReference type="PROSITE" id="PS51000">
    <property type="entry name" value="HTH_DEOR_2"/>
    <property type="match status" value="1"/>
</dbReference>
<dbReference type="InterPro" id="IPR036388">
    <property type="entry name" value="WH-like_DNA-bd_sf"/>
</dbReference>
<dbReference type="PRINTS" id="PR00037">
    <property type="entry name" value="HTHLACR"/>
</dbReference>
<keyword evidence="3" id="KW-0804">Transcription</keyword>
<sequence>MNMRVNQRENSIVEYINQFESATVSELSSRFNVSEITIRRDLERLSEKRVINRVHGGARRMDAPEIEASVTEFRQKSESMLQEKVRIGQRACQFVKDFDTVFMNSGTTVLQFLKQLQCQGVTIVTNNVAALDTPHYPGIDILMLGGVYNERTRSVGGEITSSNLLNIYSTCTILGVNALDLNEGMTTSVYHECTANNAMISHSRGKVIVLADSSKMGKISSYVSSPLSKIDVIITDSACPGEFVAGFEAKGIEVITV</sequence>
<dbReference type="SMART" id="SM01134">
    <property type="entry name" value="DeoRC"/>
    <property type="match status" value="1"/>
</dbReference>
<dbReference type="PANTHER" id="PTHR30363">
    <property type="entry name" value="HTH-TYPE TRANSCRIPTIONAL REGULATOR SRLR-RELATED"/>
    <property type="match status" value="1"/>
</dbReference>
<proteinExistence type="predicted"/>
<comment type="caution">
    <text evidence="5">The sequence shown here is derived from an EMBL/GenBank/DDBJ whole genome shotgun (WGS) entry which is preliminary data.</text>
</comment>
<dbReference type="EMBL" id="DVJK01000079">
    <property type="protein sequence ID" value="HIS66498.1"/>
    <property type="molecule type" value="Genomic_DNA"/>
</dbReference>
<dbReference type="InterPro" id="IPR014036">
    <property type="entry name" value="DeoR-like_C"/>
</dbReference>
<dbReference type="SUPFAM" id="SSF46785">
    <property type="entry name" value="Winged helix' DNA-binding domain"/>
    <property type="match status" value="1"/>
</dbReference>
<dbReference type="InterPro" id="IPR037171">
    <property type="entry name" value="NagB/RpiA_transferase-like"/>
</dbReference>
<protein>
    <submittedName>
        <fullName evidence="5">DeoR/GlpR transcriptional regulator</fullName>
    </submittedName>
</protein>
<dbReference type="PANTHER" id="PTHR30363:SF44">
    <property type="entry name" value="AGA OPERON TRANSCRIPTIONAL REPRESSOR-RELATED"/>
    <property type="match status" value="1"/>
</dbReference>
<evidence type="ECO:0000313" key="6">
    <source>
        <dbReference type="Proteomes" id="UP000824001"/>
    </source>
</evidence>
<dbReference type="InterPro" id="IPR036390">
    <property type="entry name" value="WH_DNA-bd_sf"/>
</dbReference>
<dbReference type="Pfam" id="PF00455">
    <property type="entry name" value="DeoRC"/>
    <property type="match status" value="1"/>
</dbReference>
<keyword evidence="1" id="KW-0805">Transcription regulation</keyword>
<dbReference type="Gene3D" id="3.40.50.1360">
    <property type="match status" value="1"/>
</dbReference>
<gene>
    <name evidence="5" type="ORF">IAC18_02925</name>
</gene>
<dbReference type="SUPFAM" id="SSF100950">
    <property type="entry name" value="NagB/RpiA/CoA transferase-like"/>
    <property type="match status" value="1"/>
</dbReference>
<dbReference type="GO" id="GO:0003677">
    <property type="term" value="F:DNA binding"/>
    <property type="evidence" value="ECO:0007669"/>
    <property type="project" value="UniProtKB-KW"/>
</dbReference>
<organism evidence="5 6">
    <name type="scientific">Candidatus Scatomorpha merdipullorum</name>
    <dbReference type="NCBI Taxonomy" id="2840927"/>
    <lineage>
        <taxon>Bacteria</taxon>
        <taxon>Bacillati</taxon>
        <taxon>Bacillota</taxon>
        <taxon>Clostridia</taxon>
        <taxon>Eubacteriales</taxon>
        <taxon>Candidatus Scatomorpha</taxon>
    </lineage>
</organism>
<dbReference type="Proteomes" id="UP000824001">
    <property type="component" value="Unassembled WGS sequence"/>
</dbReference>
<dbReference type="Pfam" id="PF08220">
    <property type="entry name" value="HTH_DeoR"/>
    <property type="match status" value="1"/>
</dbReference>
<feature type="domain" description="HTH deoR-type" evidence="4">
    <location>
        <begin position="5"/>
        <end position="60"/>
    </location>
</feature>
<evidence type="ECO:0000313" key="5">
    <source>
        <dbReference type="EMBL" id="HIS66498.1"/>
    </source>
</evidence>
<dbReference type="InterPro" id="IPR050313">
    <property type="entry name" value="Carb_Metab_HTH_regulators"/>
</dbReference>
<reference evidence="5" key="1">
    <citation type="submission" date="2020-10" db="EMBL/GenBank/DDBJ databases">
        <authorList>
            <person name="Gilroy R."/>
        </authorList>
    </citation>
    <scope>NUCLEOTIDE SEQUENCE</scope>
    <source>
        <strain evidence="5">ChiHjej10B9-9673</strain>
    </source>
</reference>
<evidence type="ECO:0000256" key="2">
    <source>
        <dbReference type="ARBA" id="ARBA00023125"/>
    </source>
</evidence>
<dbReference type="AlphaFoldDB" id="A0A9D1FCQ5"/>
<dbReference type="PROSITE" id="PS00894">
    <property type="entry name" value="HTH_DEOR_1"/>
    <property type="match status" value="1"/>
</dbReference>
<evidence type="ECO:0000259" key="4">
    <source>
        <dbReference type="PROSITE" id="PS51000"/>
    </source>
</evidence>
<dbReference type="GO" id="GO:0003700">
    <property type="term" value="F:DNA-binding transcription factor activity"/>
    <property type="evidence" value="ECO:0007669"/>
    <property type="project" value="InterPro"/>
</dbReference>
<dbReference type="InterPro" id="IPR018356">
    <property type="entry name" value="Tscrpt_reg_HTH_DeoR_CS"/>
</dbReference>